<feature type="transmembrane region" description="Helical" evidence="1">
    <location>
        <begin position="9"/>
        <end position="27"/>
    </location>
</feature>
<keyword evidence="1" id="KW-0812">Transmembrane</keyword>
<evidence type="ECO:0008006" key="4">
    <source>
        <dbReference type="Google" id="ProtNLM"/>
    </source>
</evidence>
<dbReference type="EMBL" id="SBLB01000007">
    <property type="protein sequence ID" value="RYC67531.1"/>
    <property type="molecule type" value="Genomic_DNA"/>
</dbReference>
<dbReference type="AlphaFoldDB" id="A0A4Q2UJ05"/>
<sequence length="214" mass="25109">METIYKNSYYLFLAILLMVFVGFYRTYFGLFPRFEGLSLAMHFHAVMVLLWIGVLVAQPILIRRGQFAWHRKLGRLSYGLVPLMVLSIVILMRQVFMRPFVPGSFDTNMIAMADLSFFGLTYGLAIYYRHKVSYHARYMVLTALPFINPALGRLGLPGPLLGLVIMFGLLLYERFHNRVYQPYLLAIPVYIGIYIFFLAVITRADWMRIWWMFF</sequence>
<comment type="caution">
    <text evidence="2">The sequence shown here is derived from an EMBL/GenBank/DDBJ whole genome shotgun (WGS) entry which is preliminary data.</text>
</comment>
<feature type="transmembrane region" description="Helical" evidence="1">
    <location>
        <begin position="183"/>
        <end position="202"/>
    </location>
</feature>
<feature type="transmembrane region" description="Helical" evidence="1">
    <location>
        <begin position="78"/>
        <end position="97"/>
    </location>
</feature>
<feature type="transmembrane region" description="Helical" evidence="1">
    <location>
        <begin position="39"/>
        <end position="57"/>
    </location>
</feature>
<keyword evidence="1" id="KW-0472">Membrane</keyword>
<organism evidence="2 3">
    <name type="scientific">Spirosoma sordidisoli</name>
    <dbReference type="NCBI Taxonomy" id="2502893"/>
    <lineage>
        <taxon>Bacteria</taxon>
        <taxon>Pseudomonadati</taxon>
        <taxon>Bacteroidota</taxon>
        <taxon>Cytophagia</taxon>
        <taxon>Cytophagales</taxon>
        <taxon>Cytophagaceae</taxon>
        <taxon>Spirosoma</taxon>
    </lineage>
</organism>
<protein>
    <recommendedName>
        <fullName evidence="4">DUF2306 domain-containing protein</fullName>
    </recommendedName>
</protein>
<reference evidence="2 3" key="1">
    <citation type="submission" date="2019-01" db="EMBL/GenBank/DDBJ databases">
        <title>Spirosoma flava sp. nov., a propanil-degrading bacterium isolated from herbicide-contaminated soil.</title>
        <authorList>
            <person name="Zhang L."/>
            <person name="Jiang J.-D."/>
        </authorList>
    </citation>
    <scope>NUCLEOTIDE SEQUENCE [LARGE SCALE GENOMIC DNA]</scope>
    <source>
        <strain evidence="2 3">TY50</strain>
    </source>
</reference>
<dbReference type="RefSeq" id="WP_077922332.1">
    <property type="nucleotide sequence ID" value="NZ_SBLB01000007.1"/>
</dbReference>
<dbReference type="Proteomes" id="UP000290407">
    <property type="component" value="Unassembled WGS sequence"/>
</dbReference>
<proteinExistence type="predicted"/>
<feature type="transmembrane region" description="Helical" evidence="1">
    <location>
        <begin position="109"/>
        <end position="129"/>
    </location>
</feature>
<evidence type="ECO:0000313" key="3">
    <source>
        <dbReference type="Proteomes" id="UP000290407"/>
    </source>
</evidence>
<evidence type="ECO:0000313" key="2">
    <source>
        <dbReference type="EMBL" id="RYC67531.1"/>
    </source>
</evidence>
<name>A0A4Q2UJ05_9BACT</name>
<feature type="transmembrane region" description="Helical" evidence="1">
    <location>
        <begin position="150"/>
        <end position="171"/>
    </location>
</feature>
<gene>
    <name evidence="2" type="ORF">EQG79_22735</name>
</gene>
<accession>A0A4Q2UJ05</accession>
<evidence type="ECO:0000256" key="1">
    <source>
        <dbReference type="SAM" id="Phobius"/>
    </source>
</evidence>
<keyword evidence="3" id="KW-1185">Reference proteome</keyword>
<keyword evidence="1" id="KW-1133">Transmembrane helix</keyword>